<name>A0ABN8PFM5_9CNID</name>
<dbReference type="Gene3D" id="3.90.215.10">
    <property type="entry name" value="Gamma Fibrinogen, chain A, domain 1"/>
    <property type="match status" value="1"/>
</dbReference>
<dbReference type="PANTHER" id="PTHR19143">
    <property type="entry name" value="FIBRINOGEN/TENASCIN/ANGIOPOEITIN"/>
    <property type="match status" value="1"/>
</dbReference>
<dbReference type="NCBIfam" id="NF040941">
    <property type="entry name" value="GGGWT_bact"/>
    <property type="match status" value="1"/>
</dbReference>
<dbReference type="InterPro" id="IPR050373">
    <property type="entry name" value="Fibrinogen_C-term_domain"/>
</dbReference>
<proteinExistence type="predicted"/>
<dbReference type="InterPro" id="IPR014716">
    <property type="entry name" value="Fibrinogen_a/b/g_C_1"/>
</dbReference>
<dbReference type="InterPro" id="IPR036179">
    <property type="entry name" value="Ig-like_dom_sf"/>
</dbReference>
<dbReference type="Proteomes" id="UP001159427">
    <property type="component" value="Unassembled WGS sequence"/>
</dbReference>
<feature type="transmembrane region" description="Helical" evidence="4">
    <location>
        <begin position="12"/>
        <end position="31"/>
    </location>
</feature>
<keyword evidence="4" id="KW-0472">Membrane</keyword>
<keyword evidence="4" id="KW-0812">Transmembrane</keyword>
<dbReference type="Pfam" id="PF07679">
    <property type="entry name" value="I-set"/>
    <property type="match status" value="1"/>
</dbReference>
<feature type="domain" description="Ig-like" evidence="5">
    <location>
        <begin position="365"/>
        <end position="447"/>
    </location>
</feature>
<dbReference type="InterPro" id="IPR007110">
    <property type="entry name" value="Ig-like_dom"/>
</dbReference>
<evidence type="ECO:0000256" key="1">
    <source>
        <dbReference type="ARBA" id="ARBA00004498"/>
    </source>
</evidence>
<accession>A0ABN8PFM5</accession>
<dbReference type="Pfam" id="PF13927">
    <property type="entry name" value="Ig_3"/>
    <property type="match status" value="2"/>
</dbReference>
<dbReference type="PROSITE" id="PS50835">
    <property type="entry name" value="IG_LIKE"/>
    <property type="match status" value="3"/>
</dbReference>
<evidence type="ECO:0000313" key="8">
    <source>
        <dbReference type="Proteomes" id="UP001159427"/>
    </source>
</evidence>
<dbReference type="InterPro" id="IPR003598">
    <property type="entry name" value="Ig_sub2"/>
</dbReference>
<keyword evidence="2" id="KW-0964">Secreted</keyword>
<feature type="region of interest" description="Disordered" evidence="3">
    <location>
        <begin position="122"/>
        <end position="171"/>
    </location>
</feature>
<keyword evidence="2" id="KW-0272">Extracellular matrix</keyword>
<protein>
    <submittedName>
        <fullName evidence="7">Uncharacterized protein</fullName>
    </submittedName>
</protein>
<dbReference type="InterPro" id="IPR013783">
    <property type="entry name" value="Ig-like_fold"/>
</dbReference>
<gene>
    <name evidence="7" type="ORF">PEVE_00042617</name>
</gene>
<feature type="compositionally biased region" description="Low complexity" evidence="3">
    <location>
        <begin position="130"/>
        <end position="139"/>
    </location>
</feature>
<dbReference type="PROSITE" id="PS51406">
    <property type="entry name" value="FIBRINOGEN_C_2"/>
    <property type="match status" value="1"/>
</dbReference>
<dbReference type="Pfam" id="PF00147">
    <property type="entry name" value="Fibrinogen_C"/>
    <property type="match status" value="1"/>
</dbReference>
<dbReference type="SMART" id="SM00408">
    <property type="entry name" value="IGc2"/>
    <property type="match status" value="3"/>
</dbReference>
<dbReference type="InterPro" id="IPR036056">
    <property type="entry name" value="Fibrinogen-like_C"/>
</dbReference>
<dbReference type="Gene3D" id="2.60.40.10">
    <property type="entry name" value="Immunoglobulins"/>
    <property type="match status" value="3"/>
</dbReference>
<dbReference type="InterPro" id="IPR013098">
    <property type="entry name" value="Ig_I-set"/>
</dbReference>
<dbReference type="SUPFAM" id="SSF48726">
    <property type="entry name" value="Immunoglobulin"/>
    <property type="match status" value="3"/>
</dbReference>
<comment type="subcellular location">
    <subcellularLocation>
        <location evidence="1">Secreted</location>
        <location evidence="1">Extracellular space</location>
        <location evidence="1">Extracellular matrix</location>
    </subcellularLocation>
</comment>
<evidence type="ECO:0000256" key="4">
    <source>
        <dbReference type="SAM" id="Phobius"/>
    </source>
</evidence>
<dbReference type="SMART" id="SM00186">
    <property type="entry name" value="FBG"/>
    <property type="match status" value="1"/>
</dbReference>
<dbReference type="CDD" id="cd00087">
    <property type="entry name" value="FReD"/>
    <property type="match status" value="1"/>
</dbReference>
<keyword evidence="8" id="KW-1185">Reference proteome</keyword>
<sequence length="654" mass="71678">MTSSSGAISRVLVACCCVMFISILFLSAGYVRLELEIGALKEKFEVIEQHVKTIGTAKDPPYLNKDIHSVNIDSNLPSAVKISRSARAIKATSKSNSSLTPAIRKQITKAVNSATRKVCTKKGRQICGKSGTPGNSGPQGPSGPPGPPGPQGPAGMKGDKGDPGVASSLTPTYLQPVKNQSDDVIKAPGILVQPTFRTAFLNESTTFQCAPDKNVYATISWSKKDGSLPVERHSIIKGTLFIKNVVISDNGMYVCTIRTHQGTAQATVTLNVKALPAISLAPGPIYAESGKDISLPKCQVIGYPPAVISWTKLFDQLPTGRITVNGQTLTIKKAENKDGGTYICTARNAMGTSHAMTTLIVNVMPQFTVKPPKKIERYHGQSVTLNCSADGQSVPNITWSRCNGELPRGRTQVKDGQLKIRSLKDEDSGIYICSARIGLLQVETEVQLIVKTARDCQELFSAGFKESGVYIVNPTNKASFEVFCDMKTDGGGWTVFHKRFNGAVDFYRGWKEYKNGFGDIRGEFWLGNEKLHQLTEIPSQLRVEIKTKYDGNKYAKYSNFTVTNEASNYTLFVGFYSGTAKDQLAWHNGMDFSTTDRDNDEGSDSNCAALHKGAWWYNSCYHSNLNSNYDDHNYYWNWAPLLGSEMKLKPAWFI</sequence>
<dbReference type="InterPro" id="IPR002181">
    <property type="entry name" value="Fibrinogen_a/b/g_C_dom"/>
</dbReference>
<evidence type="ECO:0000259" key="6">
    <source>
        <dbReference type="PROSITE" id="PS51406"/>
    </source>
</evidence>
<feature type="domain" description="Fibrinogen C-terminal" evidence="6">
    <location>
        <begin position="447"/>
        <end position="652"/>
    </location>
</feature>
<dbReference type="InterPro" id="IPR003599">
    <property type="entry name" value="Ig_sub"/>
</dbReference>
<evidence type="ECO:0000313" key="7">
    <source>
        <dbReference type="EMBL" id="CAH3142753.1"/>
    </source>
</evidence>
<feature type="domain" description="Ig-like" evidence="5">
    <location>
        <begin position="276"/>
        <end position="362"/>
    </location>
</feature>
<evidence type="ECO:0000259" key="5">
    <source>
        <dbReference type="PROSITE" id="PS50835"/>
    </source>
</evidence>
<dbReference type="EMBL" id="CALNXI010000842">
    <property type="protein sequence ID" value="CAH3142753.1"/>
    <property type="molecule type" value="Genomic_DNA"/>
</dbReference>
<keyword evidence="4" id="KW-1133">Transmembrane helix</keyword>
<evidence type="ECO:0000256" key="3">
    <source>
        <dbReference type="SAM" id="MobiDB-lite"/>
    </source>
</evidence>
<organism evidence="7 8">
    <name type="scientific">Porites evermanni</name>
    <dbReference type="NCBI Taxonomy" id="104178"/>
    <lineage>
        <taxon>Eukaryota</taxon>
        <taxon>Metazoa</taxon>
        <taxon>Cnidaria</taxon>
        <taxon>Anthozoa</taxon>
        <taxon>Hexacorallia</taxon>
        <taxon>Scleractinia</taxon>
        <taxon>Fungiina</taxon>
        <taxon>Poritidae</taxon>
        <taxon>Porites</taxon>
    </lineage>
</organism>
<dbReference type="SMART" id="SM00409">
    <property type="entry name" value="IG"/>
    <property type="match status" value="3"/>
</dbReference>
<feature type="domain" description="Ig-like" evidence="5">
    <location>
        <begin position="188"/>
        <end position="271"/>
    </location>
</feature>
<dbReference type="SUPFAM" id="SSF56496">
    <property type="entry name" value="Fibrinogen C-terminal domain-like"/>
    <property type="match status" value="1"/>
</dbReference>
<reference evidence="7 8" key="1">
    <citation type="submission" date="2022-05" db="EMBL/GenBank/DDBJ databases">
        <authorList>
            <consortium name="Genoscope - CEA"/>
            <person name="William W."/>
        </authorList>
    </citation>
    <scope>NUCLEOTIDE SEQUENCE [LARGE SCALE GENOMIC DNA]</scope>
</reference>
<comment type="caution">
    <text evidence="7">The sequence shown here is derived from an EMBL/GenBank/DDBJ whole genome shotgun (WGS) entry which is preliminary data.</text>
</comment>
<evidence type="ECO:0000256" key="2">
    <source>
        <dbReference type="ARBA" id="ARBA00022530"/>
    </source>
</evidence>
<feature type="compositionally biased region" description="Pro residues" evidence="3">
    <location>
        <begin position="141"/>
        <end position="151"/>
    </location>
</feature>